<keyword evidence="3" id="KW-1185">Reference proteome</keyword>
<organism evidence="2 3">
    <name type="scientific">Maritimibacter fusiformis</name>
    <dbReference type="NCBI Taxonomy" id="2603819"/>
    <lineage>
        <taxon>Bacteria</taxon>
        <taxon>Pseudomonadati</taxon>
        <taxon>Pseudomonadota</taxon>
        <taxon>Alphaproteobacteria</taxon>
        <taxon>Rhodobacterales</taxon>
        <taxon>Roseobacteraceae</taxon>
        <taxon>Maritimibacter</taxon>
    </lineage>
</organism>
<dbReference type="RefSeq" id="WP_148377261.1">
    <property type="nucleotide sequence ID" value="NZ_VSIY01000004.1"/>
</dbReference>
<gene>
    <name evidence="2" type="ORF">FVF75_07225</name>
</gene>
<evidence type="ECO:0000256" key="1">
    <source>
        <dbReference type="SAM" id="Phobius"/>
    </source>
</evidence>
<dbReference type="AlphaFoldDB" id="A0A5D0RPC1"/>
<keyword evidence="1" id="KW-0812">Transmembrane</keyword>
<reference evidence="2 3" key="1">
    <citation type="submission" date="2019-08" db="EMBL/GenBank/DDBJ databases">
        <title>Identification of a novel species of the genus Boseongicola.</title>
        <authorList>
            <person name="Zhang X.-Q."/>
        </authorList>
    </citation>
    <scope>NUCLEOTIDE SEQUENCE [LARGE SCALE GENOMIC DNA]</scope>
    <source>
        <strain evidence="2 3">HY14</strain>
    </source>
</reference>
<comment type="caution">
    <text evidence="2">The sequence shown here is derived from an EMBL/GenBank/DDBJ whole genome shotgun (WGS) entry which is preliminary data.</text>
</comment>
<feature type="transmembrane region" description="Helical" evidence="1">
    <location>
        <begin position="53"/>
        <end position="74"/>
    </location>
</feature>
<evidence type="ECO:0000313" key="3">
    <source>
        <dbReference type="Proteomes" id="UP000322080"/>
    </source>
</evidence>
<protein>
    <submittedName>
        <fullName evidence="2">Uncharacterized protein</fullName>
    </submittedName>
</protein>
<sequence>MAGRRDRVFLAQSTYRRRRLIDAVRMVPVIGLLFFLLPILGSGGETRATSSGGIYLFSVWLVLIVVSAVLTRLLSRGTQGVGSDPREPGGGEPL</sequence>
<accession>A0A5D0RPC1</accession>
<dbReference type="EMBL" id="VSIY01000004">
    <property type="protein sequence ID" value="TYB82498.1"/>
    <property type="molecule type" value="Genomic_DNA"/>
</dbReference>
<keyword evidence="1" id="KW-0472">Membrane</keyword>
<evidence type="ECO:0000313" key="2">
    <source>
        <dbReference type="EMBL" id="TYB82498.1"/>
    </source>
</evidence>
<name>A0A5D0RPC1_9RHOB</name>
<keyword evidence="1" id="KW-1133">Transmembrane helix</keyword>
<dbReference type="Proteomes" id="UP000322080">
    <property type="component" value="Unassembled WGS sequence"/>
</dbReference>
<proteinExistence type="predicted"/>
<feature type="transmembrane region" description="Helical" evidence="1">
    <location>
        <begin position="20"/>
        <end position="41"/>
    </location>
</feature>